<reference evidence="2" key="2">
    <citation type="submission" date="2025-09" db="UniProtKB">
        <authorList>
            <consortium name="Ensembl"/>
        </authorList>
    </citation>
    <scope>IDENTIFICATION</scope>
</reference>
<dbReference type="Ensembl" id="ENSNFUT00015035231.1">
    <property type="protein sequence ID" value="ENSNFUP00015033721.1"/>
    <property type="gene ID" value="ENSNFUG00015016491.1"/>
</dbReference>
<name>A0A8C6MJ04_NOTFU</name>
<reference evidence="2" key="1">
    <citation type="submission" date="2025-08" db="UniProtKB">
        <authorList>
            <consortium name="Ensembl"/>
        </authorList>
    </citation>
    <scope>IDENTIFICATION</scope>
</reference>
<dbReference type="PANTHER" id="PTHR33332">
    <property type="entry name" value="REVERSE TRANSCRIPTASE DOMAIN-CONTAINING PROTEIN"/>
    <property type="match status" value="1"/>
</dbReference>
<keyword evidence="3" id="KW-1185">Reference proteome</keyword>
<evidence type="ECO:0000313" key="3">
    <source>
        <dbReference type="Proteomes" id="UP000694548"/>
    </source>
</evidence>
<dbReference type="SUPFAM" id="SSF56672">
    <property type="entry name" value="DNA/RNA polymerases"/>
    <property type="match status" value="1"/>
</dbReference>
<evidence type="ECO:0000259" key="1">
    <source>
        <dbReference type="PROSITE" id="PS50878"/>
    </source>
</evidence>
<feature type="domain" description="Reverse transcriptase" evidence="1">
    <location>
        <begin position="342"/>
        <end position="561"/>
    </location>
</feature>
<dbReference type="InterPro" id="IPR000477">
    <property type="entry name" value="RT_dom"/>
</dbReference>
<dbReference type="AlphaFoldDB" id="A0A8C6MJ04"/>
<sequence length="561" mass="63436">MHVDIENDSLNVAFSNILDSIGFTQRIHSSTHSCHHTLDLVLTCGIECEEITIFPHNPVLLDNFLINVEFFVTEFSRHESKFHYSRSLSDNAFASFKSTVPSLLSSASQRNVAEGNIFISSPSQIDAFVHNVTSYLCVALDDVAPLKKKVIRDRKSAPWFNCHLRALKQNSRKLERTGRSTHHEEAYLSWKNRLVLYKNKLRQTRTAYFSALIEENKNNPKFLFSTVAKLTQNHSSEPFIPLALSSNDFMGIFTSKINSIRNKLFSILPNAISSSSVSEAASEVTVEPHLCLNRFDPVELSELSKILASSKPSTCILDPIPTKLFKDAFPLVTAPIPDIINLSLVNGYVPQDFKVAVIKPSLKKPSLDPDDPMNYRPISNLPFLSKVLEKIVAIQVCEHLNTNDLFEEFQSGFREYHSTETALVRVTNYILMASGKNLVSVLVLLDLSAAFDTVDYDVLVEKLEHVVEIKGTALGWFKSYLSDRFHFVNEHDKSSSYSRVTCRAPQGSVLGPIFFTIYMLPIVKIIRQHRINFHCYADDTQLYLSINPDEPNRLGRLQIMS</sequence>
<accession>A0A8C6MJ04</accession>
<organism evidence="2 3">
    <name type="scientific">Nothobranchius furzeri</name>
    <name type="common">Turquoise killifish</name>
    <dbReference type="NCBI Taxonomy" id="105023"/>
    <lineage>
        <taxon>Eukaryota</taxon>
        <taxon>Metazoa</taxon>
        <taxon>Chordata</taxon>
        <taxon>Craniata</taxon>
        <taxon>Vertebrata</taxon>
        <taxon>Euteleostomi</taxon>
        <taxon>Actinopterygii</taxon>
        <taxon>Neopterygii</taxon>
        <taxon>Teleostei</taxon>
        <taxon>Neoteleostei</taxon>
        <taxon>Acanthomorphata</taxon>
        <taxon>Ovalentaria</taxon>
        <taxon>Atherinomorphae</taxon>
        <taxon>Cyprinodontiformes</taxon>
        <taxon>Nothobranchiidae</taxon>
        <taxon>Nothobranchius</taxon>
    </lineage>
</organism>
<dbReference type="Proteomes" id="UP000694548">
    <property type="component" value="Unassembled WGS sequence"/>
</dbReference>
<dbReference type="PROSITE" id="PS50878">
    <property type="entry name" value="RT_POL"/>
    <property type="match status" value="1"/>
</dbReference>
<dbReference type="InterPro" id="IPR043502">
    <property type="entry name" value="DNA/RNA_pol_sf"/>
</dbReference>
<dbReference type="GeneTree" id="ENSGT00980000198573"/>
<dbReference type="CDD" id="cd01650">
    <property type="entry name" value="RT_nLTR_like"/>
    <property type="match status" value="1"/>
</dbReference>
<evidence type="ECO:0000313" key="2">
    <source>
        <dbReference type="Ensembl" id="ENSNFUP00015033721.1"/>
    </source>
</evidence>
<dbReference type="Pfam" id="PF00078">
    <property type="entry name" value="RVT_1"/>
    <property type="match status" value="1"/>
</dbReference>
<protein>
    <recommendedName>
        <fullName evidence="1">Reverse transcriptase domain-containing protein</fullName>
    </recommendedName>
</protein>
<proteinExistence type="predicted"/>